<dbReference type="OrthoDB" id="9898562at2"/>
<proteinExistence type="predicted"/>
<gene>
    <name evidence="3" type="ORF">D7X32_08695</name>
</gene>
<keyword evidence="1" id="KW-0732">Signal</keyword>
<feature type="signal peptide" evidence="1">
    <location>
        <begin position="1"/>
        <end position="23"/>
    </location>
</feature>
<keyword evidence="4" id="KW-1185">Reference proteome</keyword>
<protein>
    <recommendedName>
        <fullName evidence="2">EGF-like domain-containing protein</fullName>
    </recommendedName>
</protein>
<evidence type="ECO:0000313" key="4">
    <source>
        <dbReference type="Proteomes" id="UP000268313"/>
    </source>
</evidence>
<evidence type="ECO:0000256" key="1">
    <source>
        <dbReference type="SAM" id="SignalP"/>
    </source>
</evidence>
<evidence type="ECO:0000259" key="2">
    <source>
        <dbReference type="PROSITE" id="PS00022"/>
    </source>
</evidence>
<sequence length="90" mass="9433">MKRCLLGLAVLLTLTRCTSGTHSCDTNADCSEGLLCIHEHAHDIDADTCQQPCTDSSQCDAPDVCACPDSPGGSACRTDDGGFSRYCGFS</sequence>
<dbReference type="Proteomes" id="UP000268313">
    <property type="component" value="Unassembled WGS sequence"/>
</dbReference>
<comment type="caution">
    <text evidence="3">The sequence shown here is derived from an EMBL/GenBank/DDBJ whole genome shotgun (WGS) entry which is preliminary data.</text>
</comment>
<organism evidence="3 4">
    <name type="scientific">Corallococcus carmarthensis</name>
    <dbReference type="NCBI Taxonomy" id="2316728"/>
    <lineage>
        <taxon>Bacteria</taxon>
        <taxon>Pseudomonadati</taxon>
        <taxon>Myxococcota</taxon>
        <taxon>Myxococcia</taxon>
        <taxon>Myxococcales</taxon>
        <taxon>Cystobacterineae</taxon>
        <taxon>Myxococcaceae</taxon>
        <taxon>Corallococcus</taxon>
    </lineage>
</organism>
<feature type="domain" description="EGF-like" evidence="2">
    <location>
        <begin position="65"/>
        <end position="76"/>
    </location>
</feature>
<reference evidence="4" key="1">
    <citation type="submission" date="2018-09" db="EMBL/GenBank/DDBJ databases">
        <authorList>
            <person name="Livingstone P.G."/>
            <person name="Whitworth D.E."/>
        </authorList>
    </citation>
    <scope>NUCLEOTIDE SEQUENCE [LARGE SCALE GENOMIC DNA]</scope>
    <source>
        <strain evidence="4">CA043D</strain>
    </source>
</reference>
<dbReference type="InterPro" id="IPR000742">
    <property type="entry name" value="EGF"/>
</dbReference>
<evidence type="ECO:0000313" key="3">
    <source>
        <dbReference type="EMBL" id="RKH05161.1"/>
    </source>
</evidence>
<dbReference type="RefSeq" id="WP_120602043.1">
    <property type="nucleotide sequence ID" value="NZ_RAWE01000021.1"/>
</dbReference>
<feature type="chain" id="PRO_5017292699" description="EGF-like domain-containing protein" evidence="1">
    <location>
        <begin position="24"/>
        <end position="90"/>
    </location>
</feature>
<accession>A0A3A8KLM3</accession>
<name>A0A3A8KLM3_9BACT</name>
<dbReference type="EMBL" id="RAWE01000021">
    <property type="protein sequence ID" value="RKH05161.1"/>
    <property type="molecule type" value="Genomic_DNA"/>
</dbReference>
<dbReference type="PROSITE" id="PS00022">
    <property type="entry name" value="EGF_1"/>
    <property type="match status" value="1"/>
</dbReference>
<dbReference type="AlphaFoldDB" id="A0A3A8KLM3"/>